<proteinExistence type="predicted"/>
<name>A0A918GTT1_9PSEU</name>
<evidence type="ECO:0000313" key="2">
    <source>
        <dbReference type="Proteomes" id="UP000660680"/>
    </source>
</evidence>
<keyword evidence="2" id="KW-1185">Reference proteome</keyword>
<dbReference type="AlphaFoldDB" id="A0A918GTT1"/>
<dbReference type="RefSeq" id="WP_189214074.1">
    <property type="nucleotide sequence ID" value="NZ_BMRB01000009.1"/>
</dbReference>
<dbReference type="Proteomes" id="UP000660680">
    <property type="component" value="Unassembled WGS sequence"/>
</dbReference>
<accession>A0A918GTT1</accession>
<dbReference type="EMBL" id="BMRB01000009">
    <property type="protein sequence ID" value="GGS57844.1"/>
    <property type="molecule type" value="Genomic_DNA"/>
</dbReference>
<reference evidence="1" key="2">
    <citation type="submission" date="2020-09" db="EMBL/GenBank/DDBJ databases">
        <authorList>
            <person name="Sun Q."/>
            <person name="Ohkuma M."/>
        </authorList>
    </citation>
    <scope>NUCLEOTIDE SEQUENCE</scope>
    <source>
        <strain evidence="1">JCM 3276</strain>
    </source>
</reference>
<protein>
    <submittedName>
        <fullName evidence="1">Uncharacterized protein</fullName>
    </submittedName>
</protein>
<sequence length="396" mass="42906">MDTSAWIRGPVGREARDRLTRTDLKAVLVLVQTVTAANRLADVLPVFDGDHRVQPVYTVPRGADTWYGVETHVRSLGGLVMPWEQSVRLEWDLVVSACREGIEQVHGNLLMLPHGAGAGKSRARSRMCAATEATTGLDREMLTHRGRILPAAIALPTESDRELLSDRCPEALDRAFVAGDPCLDRLVASRVHREQYRAALNVAAERPLLVVSSTWSPESAFGRHPGLCDRLLDELPAHRAAVILHPNIWAVHGAATIRGWLARAIARGLLVIPPERGWQGALLAADVVIGDHGSTTAYAAALGARVVLATAAEDNLRPGSVADRLRRSVPSLDHRRPLAPQLAEARCANGFAAAVSTQRGVAHERVRAVAYRLLGLAEPPWPARIGPVPLPEPLPW</sequence>
<evidence type="ECO:0000313" key="1">
    <source>
        <dbReference type="EMBL" id="GGS57844.1"/>
    </source>
</evidence>
<organism evidence="1 2">
    <name type="scientific">Actinokineospora fastidiosa</name>
    <dbReference type="NCBI Taxonomy" id="1816"/>
    <lineage>
        <taxon>Bacteria</taxon>
        <taxon>Bacillati</taxon>
        <taxon>Actinomycetota</taxon>
        <taxon>Actinomycetes</taxon>
        <taxon>Pseudonocardiales</taxon>
        <taxon>Pseudonocardiaceae</taxon>
        <taxon>Actinokineospora</taxon>
    </lineage>
</organism>
<dbReference type="SUPFAM" id="SSF53756">
    <property type="entry name" value="UDP-Glycosyltransferase/glycogen phosphorylase"/>
    <property type="match status" value="1"/>
</dbReference>
<gene>
    <name evidence="1" type="ORF">GCM10010171_61060</name>
</gene>
<comment type="caution">
    <text evidence="1">The sequence shown here is derived from an EMBL/GenBank/DDBJ whole genome shotgun (WGS) entry which is preliminary data.</text>
</comment>
<reference evidence="1" key="1">
    <citation type="journal article" date="2014" name="Int. J. Syst. Evol. Microbiol.">
        <title>Complete genome sequence of Corynebacterium casei LMG S-19264T (=DSM 44701T), isolated from a smear-ripened cheese.</title>
        <authorList>
            <consortium name="US DOE Joint Genome Institute (JGI-PGF)"/>
            <person name="Walter F."/>
            <person name="Albersmeier A."/>
            <person name="Kalinowski J."/>
            <person name="Ruckert C."/>
        </authorList>
    </citation>
    <scope>NUCLEOTIDE SEQUENCE</scope>
    <source>
        <strain evidence="1">JCM 3276</strain>
    </source>
</reference>